<dbReference type="InterPro" id="IPR051675">
    <property type="entry name" value="Endo/Exo/Phosphatase_dom_1"/>
</dbReference>
<dbReference type="InterPro" id="IPR003583">
    <property type="entry name" value="Hlx-hairpin-Hlx_DNA-bd_motif"/>
</dbReference>
<protein>
    <submittedName>
        <fullName evidence="2">Helix-hairpin-helix domain-containing protein</fullName>
    </submittedName>
</protein>
<dbReference type="EMBL" id="JACEIO010000002">
    <property type="protein sequence ID" value="MBA4535898.1"/>
    <property type="molecule type" value="Genomic_DNA"/>
</dbReference>
<sequence length="199" mass="21966">MGVLFCVFCVISFYSFDYFRDQSTTQQQDDWLLQEQQTAEKKEAEKNEAGELNNQVLMIDLKGAVQKPGVYTAIASERVIDLVDRAGGLTDEADEKQINFAMHVEDEMVIYIPTKAEEGHVDFSTNITTAGGSDGGKVNINKGSQEELETLPGIGPSKASAIIEYREKNGPFKAIEDLMSISGIGEKTFEKLKAEITVK</sequence>
<dbReference type="PANTHER" id="PTHR21180:SF32">
    <property type="entry name" value="ENDONUCLEASE_EXONUCLEASE_PHOSPHATASE FAMILY DOMAIN-CONTAINING PROTEIN 1"/>
    <property type="match status" value="1"/>
</dbReference>
<feature type="domain" description="Helix-hairpin-helix DNA-binding motif class 1" evidence="1">
    <location>
        <begin position="176"/>
        <end position="195"/>
    </location>
</feature>
<dbReference type="InterPro" id="IPR019554">
    <property type="entry name" value="Soluble_ligand-bd"/>
</dbReference>
<evidence type="ECO:0000313" key="5">
    <source>
        <dbReference type="Proteomes" id="UP000570010"/>
    </source>
</evidence>
<dbReference type="Proteomes" id="UP000472971">
    <property type="component" value="Unassembled WGS sequence"/>
</dbReference>
<reference evidence="3 4" key="1">
    <citation type="submission" date="2020-02" db="EMBL/GenBank/DDBJ databases">
        <title>Bacillus aquiflavi sp. nov., isolated from yellow water of strong flavor Chinese baijiu in Yibin region of China.</title>
        <authorList>
            <person name="Xie J."/>
        </authorList>
    </citation>
    <scope>NUCLEOTIDE SEQUENCE [LARGE SCALE GENOMIC DNA]</scope>
    <source>
        <strain evidence="3 4">3H-10</strain>
    </source>
</reference>
<dbReference type="Proteomes" id="UP000570010">
    <property type="component" value="Unassembled WGS sequence"/>
</dbReference>
<organism evidence="3 4">
    <name type="scientific">Bacillus aquiflavi</name>
    <dbReference type="NCBI Taxonomy" id="2672567"/>
    <lineage>
        <taxon>Bacteria</taxon>
        <taxon>Bacillati</taxon>
        <taxon>Bacillota</taxon>
        <taxon>Bacilli</taxon>
        <taxon>Bacillales</taxon>
        <taxon>Bacillaceae</taxon>
        <taxon>Bacillus</taxon>
    </lineage>
</organism>
<dbReference type="AlphaFoldDB" id="A0A6B3VWV7"/>
<proteinExistence type="predicted"/>
<dbReference type="NCBIfam" id="TIGR00426">
    <property type="entry name" value="competence protein ComEA helix-hairpin-helix repeat region"/>
    <property type="match status" value="1"/>
</dbReference>
<dbReference type="SMART" id="SM00278">
    <property type="entry name" value="HhH1"/>
    <property type="match status" value="2"/>
</dbReference>
<dbReference type="PANTHER" id="PTHR21180">
    <property type="entry name" value="ENDONUCLEASE/EXONUCLEASE/PHOSPHATASE FAMILY DOMAIN-CONTAINING PROTEIN 1"/>
    <property type="match status" value="1"/>
</dbReference>
<dbReference type="SUPFAM" id="SSF47781">
    <property type="entry name" value="RuvA domain 2-like"/>
    <property type="match status" value="1"/>
</dbReference>
<keyword evidence="4" id="KW-1185">Reference proteome</keyword>
<dbReference type="Pfam" id="PF10531">
    <property type="entry name" value="SLBB"/>
    <property type="match status" value="1"/>
</dbReference>
<evidence type="ECO:0000313" key="3">
    <source>
        <dbReference type="EMBL" id="NEY80273.1"/>
    </source>
</evidence>
<dbReference type="Gene3D" id="1.10.150.310">
    <property type="entry name" value="Tex RuvX-like domain-like"/>
    <property type="match status" value="1"/>
</dbReference>
<dbReference type="GO" id="GO:0015627">
    <property type="term" value="C:type II protein secretion system complex"/>
    <property type="evidence" value="ECO:0007669"/>
    <property type="project" value="TreeGrafter"/>
</dbReference>
<dbReference type="GO" id="GO:0003677">
    <property type="term" value="F:DNA binding"/>
    <property type="evidence" value="ECO:0007669"/>
    <property type="project" value="InterPro"/>
</dbReference>
<dbReference type="Gene3D" id="3.10.560.10">
    <property type="entry name" value="Outer membrane lipoprotein wza domain like"/>
    <property type="match status" value="1"/>
</dbReference>
<gene>
    <name evidence="3" type="ORF">G4D64_01765</name>
    <name evidence="2" type="ORF">H1Z61_01770</name>
</gene>
<feature type="domain" description="Helix-hairpin-helix DNA-binding motif class 1" evidence="1">
    <location>
        <begin position="146"/>
        <end position="165"/>
    </location>
</feature>
<comment type="caution">
    <text evidence="3">The sequence shown here is derived from an EMBL/GenBank/DDBJ whole genome shotgun (WGS) entry which is preliminary data.</text>
</comment>
<evidence type="ECO:0000259" key="1">
    <source>
        <dbReference type="SMART" id="SM00278"/>
    </source>
</evidence>
<dbReference type="GO" id="GO:0006281">
    <property type="term" value="P:DNA repair"/>
    <property type="evidence" value="ECO:0007669"/>
    <property type="project" value="InterPro"/>
</dbReference>
<reference evidence="2 5" key="2">
    <citation type="submission" date="2020-07" db="EMBL/GenBank/DDBJ databases">
        <authorList>
            <person name="Feng H."/>
        </authorList>
    </citation>
    <scope>NUCLEOTIDE SEQUENCE [LARGE SCALE GENOMIC DNA]</scope>
    <source>
        <strain evidence="2">S-12</strain>
        <strain evidence="5">s-12</strain>
    </source>
</reference>
<dbReference type="InterPro" id="IPR004509">
    <property type="entry name" value="Competence_ComEA_HhH"/>
</dbReference>
<dbReference type="Pfam" id="PF12836">
    <property type="entry name" value="HHH_3"/>
    <property type="match status" value="1"/>
</dbReference>
<accession>A0A6B3VWV7</accession>
<evidence type="ECO:0000313" key="2">
    <source>
        <dbReference type="EMBL" id="MBA4535898.1"/>
    </source>
</evidence>
<dbReference type="InterPro" id="IPR010994">
    <property type="entry name" value="RuvA_2-like"/>
</dbReference>
<name>A0A6B3VWV7_9BACI</name>
<evidence type="ECO:0000313" key="4">
    <source>
        <dbReference type="Proteomes" id="UP000472971"/>
    </source>
</evidence>
<dbReference type="GO" id="GO:0015628">
    <property type="term" value="P:protein secretion by the type II secretion system"/>
    <property type="evidence" value="ECO:0007669"/>
    <property type="project" value="TreeGrafter"/>
</dbReference>
<dbReference type="EMBL" id="JAAIWN010000002">
    <property type="protein sequence ID" value="NEY80273.1"/>
    <property type="molecule type" value="Genomic_DNA"/>
</dbReference>